<dbReference type="AlphaFoldDB" id="W9N852"/>
<name>W9N852_FUSOX</name>
<organism evidence="2">
    <name type="scientific">Fusarium oxysporum f. sp. pisi HDV247</name>
    <dbReference type="NCBI Taxonomy" id="1080344"/>
    <lineage>
        <taxon>Eukaryota</taxon>
        <taxon>Fungi</taxon>
        <taxon>Dikarya</taxon>
        <taxon>Ascomycota</taxon>
        <taxon>Pezizomycotina</taxon>
        <taxon>Sordariomycetes</taxon>
        <taxon>Hypocreomycetidae</taxon>
        <taxon>Hypocreales</taxon>
        <taxon>Nectriaceae</taxon>
        <taxon>Fusarium</taxon>
        <taxon>Fusarium oxysporum species complex</taxon>
    </lineage>
</organism>
<reference evidence="2" key="1">
    <citation type="submission" date="2011-10" db="EMBL/GenBank/DDBJ databases">
        <title>The Genome Sequence of Fusarium oxysporum HDV247.</title>
        <authorList>
            <consortium name="The Broad Institute Genome Sequencing Platform"/>
            <person name="Ma L.-J."/>
            <person name="Gale L.R."/>
            <person name="Schwartz D.C."/>
            <person name="Zhou S."/>
            <person name="Corby-Kistler H."/>
            <person name="Young S.K."/>
            <person name="Zeng Q."/>
            <person name="Gargeya S."/>
            <person name="Fitzgerald M."/>
            <person name="Haas B."/>
            <person name="Abouelleil A."/>
            <person name="Alvarado L."/>
            <person name="Arachchi H.M."/>
            <person name="Berlin A."/>
            <person name="Brown A."/>
            <person name="Chapman S.B."/>
            <person name="Chen Z."/>
            <person name="Dunbar C."/>
            <person name="Freedman E."/>
            <person name="Gearin G."/>
            <person name="Goldberg J."/>
            <person name="Griggs A."/>
            <person name="Gujja S."/>
            <person name="Heiman D."/>
            <person name="Howarth C."/>
            <person name="Larson L."/>
            <person name="Lui A."/>
            <person name="MacDonald P.J.P."/>
            <person name="Montmayeur A."/>
            <person name="Murphy C."/>
            <person name="Neiman D."/>
            <person name="Pearson M."/>
            <person name="Priest M."/>
            <person name="Roberts A."/>
            <person name="Saif S."/>
            <person name="Shea T."/>
            <person name="Shenoy N."/>
            <person name="Sisk P."/>
            <person name="Stolte C."/>
            <person name="Sykes S."/>
            <person name="Wortman J."/>
            <person name="Nusbaum C."/>
            <person name="Birren B."/>
        </authorList>
    </citation>
    <scope>NUCLEOTIDE SEQUENCE [LARGE SCALE GENOMIC DNA]</scope>
    <source>
        <strain evidence="2">HDV247</strain>
    </source>
</reference>
<proteinExistence type="predicted"/>
<dbReference type="PANTHER" id="PTHR33112">
    <property type="entry name" value="DOMAIN PROTEIN, PUTATIVE-RELATED"/>
    <property type="match status" value="1"/>
</dbReference>
<protein>
    <recommendedName>
        <fullName evidence="1">Heterokaryon incompatibility domain-containing protein</fullName>
    </recommendedName>
</protein>
<evidence type="ECO:0000259" key="1">
    <source>
        <dbReference type="Pfam" id="PF06985"/>
    </source>
</evidence>
<reference evidence="2" key="2">
    <citation type="submission" date="2012-05" db="EMBL/GenBank/DDBJ databases">
        <title>Annotation of the Genome Sequence of Fusarium oxysporum HDV247.</title>
        <authorList>
            <consortium name="The Broad Institute Genomics Platform"/>
            <person name="Ma L.-J."/>
            <person name="Corby-Kistler H."/>
            <person name="Broz K."/>
            <person name="Gale L.R."/>
            <person name="Jonkers W."/>
            <person name="O'Donnell K."/>
            <person name="Ploetz R."/>
            <person name="Steinberg C."/>
            <person name="Schwartz D.C."/>
            <person name="VanEtten H."/>
            <person name="Zhou S."/>
            <person name="Young S.K."/>
            <person name="Zeng Q."/>
            <person name="Gargeya S."/>
            <person name="Fitzgerald M."/>
            <person name="Abouelleil A."/>
            <person name="Alvarado L."/>
            <person name="Chapman S.B."/>
            <person name="Gainer-Dewar J."/>
            <person name="Goldberg J."/>
            <person name="Griggs A."/>
            <person name="Gujja S."/>
            <person name="Hansen M."/>
            <person name="Howarth C."/>
            <person name="Imamovic A."/>
            <person name="Ireland A."/>
            <person name="Larimer J."/>
            <person name="McCowan C."/>
            <person name="Murphy C."/>
            <person name="Pearson M."/>
            <person name="Poon T.W."/>
            <person name="Priest M."/>
            <person name="Roberts A."/>
            <person name="Saif S."/>
            <person name="Shea T."/>
            <person name="Sykes S."/>
            <person name="Wortman J."/>
            <person name="Nusbaum C."/>
            <person name="Birren B."/>
        </authorList>
    </citation>
    <scope>NUCLEOTIDE SEQUENCE</scope>
    <source>
        <strain evidence="2">HDV247</strain>
    </source>
</reference>
<accession>W9N852</accession>
<dbReference type="InterPro" id="IPR010730">
    <property type="entry name" value="HET"/>
</dbReference>
<dbReference type="Pfam" id="PF06985">
    <property type="entry name" value="HET"/>
    <property type="match status" value="1"/>
</dbReference>
<evidence type="ECO:0000313" key="2">
    <source>
        <dbReference type="EMBL" id="EXA28903.1"/>
    </source>
</evidence>
<gene>
    <name evidence="2" type="ORF">FOVG_19521</name>
</gene>
<dbReference type="PANTHER" id="PTHR33112:SF9">
    <property type="entry name" value="HETEROKARYON INCOMPATIBILITY DOMAIN-CONTAINING PROTEIN"/>
    <property type="match status" value="1"/>
</dbReference>
<dbReference type="EMBL" id="JH651172">
    <property type="protein sequence ID" value="EXA28903.1"/>
    <property type="molecule type" value="Genomic_DNA"/>
</dbReference>
<dbReference type="OrthoDB" id="5347061at2759"/>
<feature type="domain" description="Heterokaryon incompatibility" evidence="1">
    <location>
        <begin position="234"/>
        <end position="391"/>
    </location>
</feature>
<sequence length="717" mass="81913">MISYISQFSFLPVLSLQTSSLKQTMFQSEGMSPLETGAESPSTLDSSSDYVPCATHTRLIQTGNRLKFSELESSVNSCRLCCLYKNIISHLIKGHLPSLIQPYSRADAEEKVLLESLTIFDDSEYYPDILHGFTLCITDQQYSVHIFRGENAEPDDDFTVEGFYFPSSCRIGRQTNSLTTFRHAHELLSNCLTNHACPKSSPGAVSLPKRLLEVRGSGDDPIRLIETRGSEHPYVCLSHCWGDPSHKQFKTTTRTVQGYMDKIRWHDLPATFQDAVTVCRSMEVQYLWIDSLCILQNFEGITTDELEATVQDFAQENSSMARTYQNSHFTISADLSTDMNSGIFSKLPIDDYEIKVTTDDGNSASLYIRQIIDHKEDKTPCLDTRGWTLQELILPPRVLHFGEFDIQWRCKSYLTCECGQFDREPHMSFPWHRFHEIEFATKPIRGDPEGVVGWWETVVRHYTSRKLTNPSDKLPALSGLAQFRKRVRGGVYLAGLWQDSLSHDLCWYHLPDPSYETPGLGRRPACYRAPSWSWASLDTDVCCRWWCFHPPGLFPMTPEIGQNQPCVILKSTCEPKTADPTGEVRSGFLEMEVTLIPGEICPNFDRKGMWEIHKFEASIDWGEFMPDCELEHDGLALGDRVFCAPLRHWVLSDAVRYGCLILKLLDTDLYRRVGFCTLTQKKMVLDPERYKTSQNSPVSDVDDYLLSHRARVRIRII</sequence>
<dbReference type="HOGENOM" id="CLU_002639_5_5_1"/>
<dbReference type="Proteomes" id="UP000030751">
    <property type="component" value="Unassembled WGS sequence"/>
</dbReference>